<keyword evidence="1" id="KW-1133">Transmembrane helix</keyword>
<accession>A0AAE3H1A0</accession>
<name>A0AAE3H1A0_9BACT</name>
<feature type="transmembrane region" description="Helical" evidence="1">
    <location>
        <begin position="5"/>
        <end position="23"/>
    </location>
</feature>
<proteinExistence type="predicted"/>
<evidence type="ECO:0000256" key="1">
    <source>
        <dbReference type="SAM" id="Phobius"/>
    </source>
</evidence>
<comment type="caution">
    <text evidence="2">The sequence shown here is derived from an EMBL/GenBank/DDBJ whole genome shotgun (WGS) entry which is preliminary data.</text>
</comment>
<dbReference type="EMBL" id="RJUF01000006">
    <property type="protein sequence ID" value="MCP9762164.1"/>
    <property type="molecule type" value="Genomic_DNA"/>
</dbReference>
<dbReference type="AlphaFoldDB" id="A0AAE3H1A0"/>
<keyword evidence="1" id="KW-0472">Membrane</keyword>
<keyword evidence="1" id="KW-0812">Transmembrane</keyword>
<reference evidence="2 3" key="1">
    <citation type="submission" date="2018-11" db="EMBL/GenBank/DDBJ databases">
        <title>Novel bacteria species description.</title>
        <authorList>
            <person name="Han J.-H."/>
        </authorList>
    </citation>
    <scope>NUCLEOTIDE SEQUENCE [LARGE SCALE GENOMIC DNA]</scope>
    <source>
        <strain evidence="2 3">KCTC23259</strain>
    </source>
</reference>
<sequence length="60" mass="7214">MGAFFLCSAIFQIAVFIICILFFQRFEKSLYVFFKLLLFCYKLFRENRGKLLIINKKGDF</sequence>
<evidence type="ECO:0000313" key="2">
    <source>
        <dbReference type="EMBL" id="MCP9762164.1"/>
    </source>
</evidence>
<gene>
    <name evidence="2" type="ORF">EGI31_04300</name>
</gene>
<keyword evidence="3" id="KW-1185">Reference proteome</keyword>
<protein>
    <submittedName>
        <fullName evidence="2">Uncharacterized protein</fullName>
    </submittedName>
</protein>
<dbReference type="Proteomes" id="UP001204144">
    <property type="component" value="Unassembled WGS sequence"/>
</dbReference>
<evidence type="ECO:0000313" key="3">
    <source>
        <dbReference type="Proteomes" id="UP001204144"/>
    </source>
</evidence>
<organism evidence="2 3">
    <name type="scientific">Lacihabitans soyangensis</name>
    <dbReference type="NCBI Taxonomy" id="869394"/>
    <lineage>
        <taxon>Bacteria</taxon>
        <taxon>Pseudomonadati</taxon>
        <taxon>Bacteroidota</taxon>
        <taxon>Cytophagia</taxon>
        <taxon>Cytophagales</taxon>
        <taxon>Leadbetterellaceae</taxon>
        <taxon>Lacihabitans</taxon>
    </lineage>
</organism>